<dbReference type="EMBL" id="AP021876">
    <property type="protein sequence ID" value="BBO83701.1"/>
    <property type="molecule type" value="Genomic_DNA"/>
</dbReference>
<evidence type="ECO:0000256" key="2">
    <source>
        <dbReference type="ARBA" id="ARBA00011032"/>
    </source>
</evidence>
<proteinExistence type="inferred from homology"/>
<comment type="cofactor">
    <cofactor evidence="1">
        <name>[4Fe-4S] cluster</name>
        <dbReference type="ChEBI" id="CHEBI:49883"/>
    </cofactor>
</comment>
<dbReference type="RefSeq" id="WP_173179685.1">
    <property type="nucleotide sequence ID" value="NZ_AP021876.1"/>
</dbReference>
<dbReference type="SMART" id="SM00790">
    <property type="entry name" value="AFOR_N"/>
    <property type="match status" value="1"/>
</dbReference>
<dbReference type="SUPFAM" id="SSF56228">
    <property type="entry name" value="Aldehyde ferredoxin oxidoreductase, N-terminal domain"/>
    <property type="match status" value="1"/>
</dbReference>
<dbReference type="GO" id="GO:0051539">
    <property type="term" value="F:4 iron, 4 sulfur cluster binding"/>
    <property type="evidence" value="ECO:0007669"/>
    <property type="project" value="UniProtKB-KW"/>
</dbReference>
<evidence type="ECO:0000256" key="3">
    <source>
        <dbReference type="ARBA" id="ARBA00022485"/>
    </source>
</evidence>
<comment type="similarity">
    <text evidence="2">Belongs to the AOR/FOR family.</text>
</comment>
<dbReference type="Proteomes" id="UP000425960">
    <property type="component" value="Chromosome"/>
</dbReference>
<evidence type="ECO:0000256" key="5">
    <source>
        <dbReference type="ARBA" id="ARBA00023002"/>
    </source>
</evidence>
<evidence type="ECO:0000256" key="6">
    <source>
        <dbReference type="ARBA" id="ARBA00023004"/>
    </source>
</evidence>
<dbReference type="GO" id="GO:0046872">
    <property type="term" value="F:metal ion binding"/>
    <property type="evidence" value="ECO:0007669"/>
    <property type="project" value="UniProtKB-KW"/>
</dbReference>
<dbReference type="Pfam" id="PF02730">
    <property type="entry name" value="AFOR_N"/>
    <property type="match status" value="1"/>
</dbReference>
<dbReference type="PANTHER" id="PTHR30038">
    <property type="entry name" value="ALDEHYDE FERREDOXIN OXIDOREDUCTASE"/>
    <property type="match status" value="1"/>
</dbReference>
<comment type="cofactor">
    <cofactor evidence="8">
        <name>tungstopterin</name>
        <dbReference type="ChEBI" id="CHEBI:30402"/>
    </cofactor>
</comment>
<evidence type="ECO:0000256" key="8">
    <source>
        <dbReference type="ARBA" id="ARBA00049934"/>
    </source>
</evidence>
<evidence type="ECO:0000256" key="1">
    <source>
        <dbReference type="ARBA" id="ARBA00001966"/>
    </source>
</evidence>
<dbReference type="InterPro" id="IPR001203">
    <property type="entry name" value="OxRdtase_Ald_Fedxn_C"/>
</dbReference>
<protein>
    <submittedName>
        <fullName evidence="10">Aldehyde ferredoxin oxidoreductase</fullName>
    </submittedName>
</protein>
<dbReference type="PANTHER" id="PTHR30038:SF7">
    <property type="entry name" value="TUNGSTEN-CONTAINING GLYCERALDEHYDE-3-PHOSPHATE:FERREDOXIN OXIDOREDUCTASE"/>
    <property type="match status" value="1"/>
</dbReference>
<dbReference type="InterPro" id="IPR013984">
    <property type="entry name" value="Ald_Fedxn_OxRdtase_dom2"/>
</dbReference>
<dbReference type="GO" id="GO:0016625">
    <property type="term" value="F:oxidoreductase activity, acting on the aldehyde or oxo group of donors, iron-sulfur protein as acceptor"/>
    <property type="evidence" value="ECO:0007669"/>
    <property type="project" value="InterPro"/>
</dbReference>
<keyword evidence="3" id="KW-0004">4Fe-4S</keyword>
<organism evidence="10 11">
    <name type="scientific">Desulfosarcina ovata subsp. sediminis</name>
    <dbReference type="NCBI Taxonomy" id="885957"/>
    <lineage>
        <taxon>Bacteria</taxon>
        <taxon>Pseudomonadati</taxon>
        <taxon>Thermodesulfobacteriota</taxon>
        <taxon>Desulfobacteria</taxon>
        <taxon>Desulfobacterales</taxon>
        <taxon>Desulfosarcinaceae</taxon>
        <taxon>Desulfosarcina</taxon>
    </lineage>
</organism>
<keyword evidence="5" id="KW-0560">Oxidoreductase</keyword>
<dbReference type="Gene3D" id="1.10.599.10">
    <property type="entry name" value="Aldehyde Ferredoxin Oxidoreductase Protein, subunit A, domain 3"/>
    <property type="match status" value="1"/>
</dbReference>
<evidence type="ECO:0000256" key="4">
    <source>
        <dbReference type="ARBA" id="ARBA00022723"/>
    </source>
</evidence>
<dbReference type="SUPFAM" id="SSF48310">
    <property type="entry name" value="Aldehyde ferredoxin oxidoreductase, C-terminal domains"/>
    <property type="match status" value="1"/>
</dbReference>
<reference evidence="10 11" key="1">
    <citation type="submission" date="2019-11" db="EMBL/GenBank/DDBJ databases">
        <title>Comparative genomics of hydrocarbon-degrading Desulfosarcina strains.</title>
        <authorList>
            <person name="Watanabe M."/>
            <person name="Kojima H."/>
            <person name="Fukui M."/>
        </authorList>
    </citation>
    <scope>NUCLEOTIDE SEQUENCE [LARGE SCALE GENOMIC DNA]</scope>
    <source>
        <strain evidence="10 11">28bB2T</strain>
    </source>
</reference>
<dbReference type="InterPro" id="IPR036021">
    <property type="entry name" value="Tungsten_al_ferr_oxy-like_C"/>
</dbReference>
<dbReference type="InterPro" id="IPR013983">
    <property type="entry name" value="Ald_Fedxn_OxRdtase_N"/>
</dbReference>
<evidence type="ECO:0000259" key="9">
    <source>
        <dbReference type="SMART" id="SM00790"/>
    </source>
</evidence>
<keyword evidence="4" id="KW-0479">Metal-binding</keyword>
<keyword evidence="6" id="KW-0408">Iron</keyword>
<sequence>MPLQRKTAFINLSTREVDVQDIPLSLRKQFFGGRGLNMYYLTHMAPKGLDPFDAENPLIFGAGLLTGVLGGRMNVSGKSPESGYLADSNVGGYFGAELAGTGFSHLVITGKSPTPVYLYIENGNIAFVNATHLWGKKTGETQTLIRDELKDDKIQTMCIGPAGENRVRFACIITGPKNAAGRTGLGALMGSKNLKAIAVRGNTPFSIHDPKGYLDLLRETSRKATSSAWGKALGEYGTPILFKNANTRGWTSYRYHQKTTVGDRGQELFAENFKAKMGNGANSCFGCPVHCRHRFEIKAGRFKGTKGEGPEYASFASMGPTLGNLDLSSVVYLSELCNQYGVDTISGGNYLGFAFTLYEKGIISKADVGYALNWGDHDAIERLLTDTVYRKGFGDIVAEGSFAVNRLPAEAAKHLLTIKNVSIEMTDERAAKALAFGLAVATRGTCHMRSRPSADVVNYPRELLSQFYGGDVGKDFKDYTGKARMVWWHELFNAVTDSVGICRLAGVFSSINAIGYLDICQLLQKSVGLDMTDDDLYTLGERIYTTERMFINREGISRKDDYLPDLYYDQPIPDGPTQGEYIDKAKFETLLDDYYRLHGWNDIGIPTTETVNRLNLDAFINQEVAKCA</sequence>
<dbReference type="Pfam" id="PF01314">
    <property type="entry name" value="AFOR_C"/>
    <property type="match status" value="1"/>
</dbReference>
<dbReference type="AlphaFoldDB" id="A0A5K7ZU72"/>
<gene>
    <name evidence="10" type="ORF">DSCO28_42670</name>
</gene>
<dbReference type="GO" id="GO:0009055">
    <property type="term" value="F:electron transfer activity"/>
    <property type="evidence" value="ECO:0007669"/>
    <property type="project" value="InterPro"/>
</dbReference>
<dbReference type="InterPro" id="IPR036503">
    <property type="entry name" value="Ald_Fedxn_OxRdtase_N_sf"/>
</dbReference>
<name>A0A5K7ZU72_9BACT</name>
<keyword evidence="7" id="KW-0411">Iron-sulfur</keyword>
<evidence type="ECO:0000256" key="7">
    <source>
        <dbReference type="ARBA" id="ARBA00023014"/>
    </source>
</evidence>
<evidence type="ECO:0000313" key="11">
    <source>
        <dbReference type="Proteomes" id="UP000425960"/>
    </source>
</evidence>
<accession>A0A5K7ZU72</accession>
<dbReference type="Gene3D" id="1.10.569.10">
    <property type="entry name" value="Aldehyde Ferredoxin Oxidoreductase Protein, subunit A, domain 2"/>
    <property type="match status" value="1"/>
</dbReference>
<dbReference type="Gene3D" id="3.60.9.10">
    <property type="entry name" value="Aldehyde ferredoxin oxidoreductase, N-terminal domain"/>
    <property type="match status" value="1"/>
</dbReference>
<feature type="domain" description="Aldehyde ferredoxin oxidoreductase N-terminal" evidence="9">
    <location>
        <begin position="3"/>
        <end position="203"/>
    </location>
</feature>
<evidence type="ECO:0000313" key="10">
    <source>
        <dbReference type="EMBL" id="BBO83701.1"/>
    </source>
</evidence>
<dbReference type="InterPro" id="IPR051919">
    <property type="entry name" value="W-dependent_AOR"/>
</dbReference>
<dbReference type="InterPro" id="IPR013985">
    <property type="entry name" value="Ald_Fedxn_OxRdtase_dom3"/>
</dbReference>
<dbReference type="KEGG" id="dov:DSCO28_42670"/>